<reference evidence="2" key="2">
    <citation type="submission" date="2018-02" db="UniProtKB">
        <authorList>
            <consortium name="EnsemblPlants"/>
        </authorList>
    </citation>
    <scope>IDENTIFICATION</scope>
    <source>
        <strain evidence="2">Williams 82</strain>
    </source>
</reference>
<name>A0A0R0KIN1_SOYBN</name>
<gene>
    <name evidence="1" type="ORF">GLYMA_04G124000</name>
</gene>
<accession>A0A0R0KIN1</accession>
<dbReference type="EMBL" id="CM000837">
    <property type="protein sequence ID" value="KRH62687.1"/>
    <property type="molecule type" value="Genomic_DNA"/>
</dbReference>
<reference evidence="1 2" key="1">
    <citation type="journal article" date="2010" name="Nature">
        <title>Genome sequence of the palaeopolyploid soybean.</title>
        <authorList>
            <person name="Schmutz J."/>
            <person name="Cannon S.B."/>
            <person name="Schlueter J."/>
            <person name="Ma J."/>
            <person name="Mitros T."/>
            <person name="Nelson W."/>
            <person name="Hyten D.L."/>
            <person name="Song Q."/>
            <person name="Thelen J.J."/>
            <person name="Cheng J."/>
            <person name="Xu D."/>
            <person name="Hellsten U."/>
            <person name="May G.D."/>
            <person name="Yu Y."/>
            <person name="Sakurai T."/>
            <person name="Umezawa T."/>
            <person name="Bhattacharyya M.K."/>
            <person name="Sandhu D."/>
            <person name="Valliyodan B."/>
            <person name="Lindquist E."/>
            <person name="Peto M."/>
            <person name="Grant D."/>
            <person name="Shu S."/>
            <person name="Goodstein D."/>
            <person name="Barry K."/>
            <person name="Futrell-Griggs M."/>
            <person name="Abernathy B."/>
            <person name="Du J."/>
            <person name="Tian Z."/>
            <person name="Zhu L."/>
            <person name="Gill N."/>
            <person name="Joshi T."/>
            <person name="Libault M."/>
            <person name="Sethuraman A."/>
            <person name="Zhang X.-C."/>
            <person name="Shinozaki K."/>
            <person name="Nguyen H.T."/>
            <person name="Wing R.A."/>
            <person name="Cregan P."/>
            <person name="Specht J."/>
            <person name="Grimwood J."/>
            <person name="Rokhsar D."/>
            <person name="Stacey G."/>
            <person name="Shoemaker R.C."/>
            <person name="Jackson S.A."/>
        </authorList>
    </citation>
    <scope>NUCLEOTIDE SEQUENCE</scope>
    <source>
        <strain evidence="2">cv. Williams 82</strain>
        <tissue evidence="1">Callus</tissue>
    </source>
</reference>
<keyword evidence="3" id="KW-1185">Reference proteome</keyword>
<dbReference type="Proteomes" id="UP000008827">
    <property type="component" value="Chromosome 4"/>
</dbReference>
<evidence type="ECO:0000313" key="3">
    <source>
        <dbReference type="Proteomes" id="UP000008827"/>
    </source>
</evidence>
<reference evidence="1" key="3">
    <citation type="submission" date="2018-07" db="EMBL/GenBank/DDBJ databases">
        <title>WGS assembly of Glycine max.</title>
        <authorList>
            <person name="Schmutz J."/>
            <person name="Cannon S."/>
            <person name="Schlueter J."/>
            <person name="Ma J."/>
            <person name="Mitros T."/>
            <person name="Nelson W."/>
            <person name="Hyten D."/>
            <person name="Song Q."/>
            <person name="Thelen J."/>
            <person name="Cheng J."/>
            <person name="Xu D."/>
            <person name="Hellsten U."/>
            <person name="May G."/>
            <person name="Yu Y."/>
            <person name="Sakurai T."/>
            <person name="Umezawa T."/>
            <person name="Bhattacharyya M."/>
            <person name="Sandhu D."/>
            <person name="Valliyodan B."/>
            <person name="Lindquist E."/>
            <person name="Peto M."/>
            <person name="Grant D."/>
            <person name="Shu S."/>
            <person name="Goodstein D."/>
            <person name="Barry K."/>
            <person name="Futrell-Griggs M."/>
            <person name="Abernathy B."/>
            <person name="Du J."/>
            <person name="Tian Z."/>
            <person name="Zhu L."/>
            <person name="Gill N."/>
            <person name="Joshi T."/>
            <person name="Libault M."/>
            <person name="Sethuraman A."/>
            <person name="Zhang X."/>
            <person name="Shinozaki K."/>
            <person name="Nguyen H."/>
            <person name="Wing R."/>
            <person name="Cregan P."/>
            <person name="Specht J."/>
            <person name="Grimwood J."/>
            <person name="Rokhsar D."/>
            <person name="Stacey G."/>
            <person name="Shoemaker R."/>
            <person name="Jackson S."/>
        </authorList>
    </citation>
    <scope>NUCLEOTIDE SEQUENCE</scope>
    <source>
        <tissue evidence="1">Callus</tissue>
    </source>
</reference>
<dbReference type="InParanoid" id="A0A0R0KIN1"/>
<dbReference type="AlphaFoldDB" id="A0A0R0KIN1"/>
<evidence type="ECO:0000313" key="2">
    <source>
        <dbReference type="EnsemblPlants" id="KRH62687"/>
    </source>
</evidence>
<evidence type="ECO:0000313" key="1">
    <source>
        <dbReference type="EMBL" id="KRH62687.1"/>
    </source>
</evidence>
<sequence length="102" mass="12226">MTPYKNFLIQRKMPKDENETRHLKWKANYYVILDELFKRGLTTPLLKCLNNQQTGYVLRELDEGICSHSNLRQWSVQTTRARWKSDSKNMERYSSKVTLQLT</sequence>
<dbReference type="Gramene" id="KRH62687">
    <property type="protein sequence ID" value="KRH62687"/>
    <property type="gene ID" value="GLYMA_04G124000"/>
</dbReference>
<proteinExistence type="predicted"/>
<protein>
    <submittedName>
        <fullName evidence="1 2">Uncharacterized protein</fullName>
    </submittedName>
</protein>
<organism evidence="1">
    <name type="scientific">Glycine max</name>
    <name type="common">Soybean</name>
    <name type="synonym">Glycine hispida</name>
    <dbReference type="NCBI Taxonomy" id="3847"/>
    <lineage>
        <taxon>Eukaryota</taxon>
        <taxon>Viridiplantae</taxon>
        <taxon>Streptophyta</taxon>
        <taxon>Embryophyta</taxon>
        <taxon>Tracheophyta</taxon>
        <taxon>Spermatophyta</taxon>
        <taxon>Magnoliopsida</taxon>
        <taxon>eudicotyledons</taxon>
        <taxon>Gunneridae</taxon>
        <taxon>Pentapetalae</taxon>
        <taxon>rosids</taxon>
        <taxon>fabids</taxon>
        <taxon>Fabales</taxon>
        <taxon>Fabaceae</taxon>
        <taxon>Papilionoideae</taxon>
        <taxon>50 kb inversion clade</taxon>
        <taxon>NPAAA clade</taxon>
        <taxon>indigoferoid/millettioid clade</taxon>
        <taxon>Phaseoleae</taxon>
        <taxon>Glycine</taxon>
        <taxon>Glycine subgen. Soja</taxon>
    </lineage>
</organism>
<dbReference type="EnsemblPlants" id="KRH62687">
    <property type="protein sequence ID" value="KRH62687"/>
    <property type="gene ID" value="GLYMA_04G124000"/>
</dbReference>